<reference evidence="2 3" key="1">
    <citation type="submission" date="2023-07" db="EMBL/GenBank/DDBJ databases">
        <title>Genomic Encyclopedia of Type Strains, Phase IV (KMG-IV): sequencing the most valuable type-strain genomes for metagenomic binning, comparative biology and taxonomic classification.</title>
        <authorList>
            <person name="Goeker M."/>
        </authorList>
    </citation>
    <scope>NUCLEOTIDE SEQUENCE [LARGE SCALE GENOMIC DNA]</scope>
    <source>
        <strain evidence="2 3">DSM 4006</strain>
    </source>
</reference>
<feature type="transmembrane region" description="Helical" evidence="1">
    <location>
        <begin position="12"/>
        <end position="35"/>
    </location>
</feature>
<comment type="caution">
    <text evidence="2">The sequence shown here is derived from an EMBL/GenBank/DDBJ whole genome shotgun (WGS) entry which is preliminary data.</text>
</comment>
<keyword evidence="3" id="KW-1185">Reference proteome</keyword>
<name>A0ABT9XIV6_9BACL</name>
<gene>
    <name evidence="2" type="ORF">J2S03_002104</name>
</gene>
<keyword evidence="1" id="KW-0472">Membrane</keyword>
<protein>
    <submittedName>
        <fullName evidence="2">Uncharacterized protein</fullName>
    </submittedName>
</protein>
<sequence>METTHKTRPLGGGITMVITVLAALVFVLELVLGIVSVA</sequence>
<dbReference type="Proteomes" id="UP001232973">
    <property type="component" value="Unassembled WGS sequence"/>
</dbReference>
<dbReference type="EMBL" id="JAUSTP010000016">
    <property type="protein sequence ID" value="MDQ0190240.1"/>
    <property type="molecule type" value="Genomic_DNA"/>
</dbReference>
<accession>A0ABT9XIV6</accession>
<proteinExistence type="predicted"/>
<keyword evidence="1" id="KW-1133">Transmembrane helix</keyword>
<evidence type="ECO:0000313" key="2">
    <source>
        <dbReference type="EMBL" id="MDQ0190240.1"/>
    </source>
</evidence>
<evidence type="ECO:0000256" key="1">
    <source>
        <dbReference type="SAM" id="Phobius"/>
    </source>
</evidence>
<evidence type="ECO:0000313" key="3">
    <source>
        <dbReference type="Proteomes" id="UP001232973"/>
    </source>
</evidence>
<organism evidence="2 3">
    <name type="scientific">Alicyclobacillus cycloheptanicus</name>
    <dbReference type="NCBI Taxonomy" id="1457"/>
    <lineage>
        <taxon>Bacteria</taxon>
        <taxon>Bacillati</taxon>
        <taxon>Bacillota</taxon>
        <taxon>Bacilli</taxon>
        <taxon>Bacillales</taxon>
        <taxon>Alicyclobacillaceae</taxon>
        <taxon>Alicyclobacillus</taxon>
    </lineage>
</organism>
<keyword evidence="1" id="KW-0812">Transmembrane</keyword>